<dbReference type="Proteomes" id="UP000315636">
    <property type="component" value="Unassembled WGS sequence"/>
</dbReference>
<proteinExistence type="predicted"/>
<feature type="transmembrane region" description="Helical" evidence="6">
    <location>
        <begin position="742"/>
        <end position="771"/>
    </location>
</feature>
<keyword evidence="4 6" id="KW-1133">Transmembrane helix</keyword>
<feature type="transmembrane region" description="Helical" evidence="6">
    <location>
        <begin position="470"/>
        <end position="491"/>
    </location>
</feature>
<evidence type="ECO:0000256" key="5">
    <source>
        <dbReference type="ARBA" id="ARBA00023136"/>
    </source>
</evidence>
<feature type="domain" description="ABC3 transporter permease C-terminal" evidence="7">
    <location>
        <begin position="704"/>
        <end position="816"/>
    </location>
</feature>
<dbReference type="RefSeq" id="WP_185956385.1">
    <property type="nucleotide sequence ID" value="NZ_FXTI01000017.1"/>
</dbReference>
<feature type="transmembrane region" description="Helical" evidence="6">
    <location>
        <begin position="259"/>
        <end position="279"/>
    </location>
</feature>
<feature type="transmembrane region" description="Helical" evidence="6">
    <location>
        <begin position="356"/>
        <end position="375"/>
    </location>
</feature>
<dbReference type="Pfam" id="PF02687">
    <property type="entry name" value="FtsX"/>
    <property type="match status" value="2"/>
</dbReference>
<evidence type="ECO:0000256" key="3">
    <source>
        <dbReference type="ARBA" id="ARBA00022692"/>
    </source>
</evidence>
<keyword evidence="10" id="KW-1185">Reference proteome</keyword>
<accession>A0A521FED2</accession>
<evidence type="ECO:0000313" key="10">
    <source>
        <dbReference type="Proteomes" id="UP000315636"/>
    </source>
</evidence>
<reference evidence="9 10" key="1">
    <citation type="submission" date="2017-05" db="EMBL/GenBank/DDBJ databases">
        <authorList>
            <person name="Varghese N."/>
            <person name="Submissions S."/>
        </authorList>
    </citation>
    <scope>NUCLEOTIDE SEQUENCE [LARGE SCALE GENOMIC DNA]</scope>
    <source>
        <strain evidence="9 10">DSM 45474</strain>
    </source>
</reference>
<feature type="domain" description="ABC3 transporter permease C-terminal" evidence="7">
    <location>
        <begin position="270"/>
        <end position="384"/>
    </location>
</feature>
<feature type="transmembrane region" description="Helical" evidence="6">
    <location>
        <begin position="699"/>
        <end position="721"/>
    </location>
</feature>
<dbReference type="GO" id="GO:0022857">
    <property type="term" value="F:transmembrane transporter activity"/>
    <property type="evidence" value="ECO:0007669"/>
    <property type="project" value="TreeGrafter"/>
</dbReference>
<gene>
    <name evidence="9" type="ORF">SAMN06264849_11755</name>
</gene>
<dbReference type="AlphaFoldDB" id="A0A521FED2"/>
<evidence type="ECO:0000256" key="6">
    <source>
        <dbReference type="SAM" id="Phobius"/>
    </source>
</evidence>
<evidence type="ECO:0000313" key="9">
    <source>
        <dbReference type="EMBL" id="SMO94562.1"/>
    </source>
</evidence>
<dbReference type="PANTHER" id="PTHR30572:SF17">
    <property type="entry name" value="ABC3 TRANSPORTER PERMEASE PROTEIN DOMAIN-CONTAINING PROTEIN"/>
    <property type="match status" value="1"/>
</dbReference>
<protein>
    <submittedName>
        <fullName evidence="9">Putative ABC transport system permease protein</fullName>
    </submittedName>
</protein>
<comment type="subcellular location">
    <subcellularLocation>
        <location evidence="1">Cell membrane</location>
        <topology evidence="1">Multi-pass membrane protein</topology>
    </subcellularLocation>
</comment>
<evidence type="ECO:0000259" key="8">
    <source>
        <dbReference type="Pfam" id="PF12704"/>
    </source>
</evidence>
<name>A0A521FED2_9BACL</name>
<evidence type="ECO:0000256" key="1">
    <source>
        <dbReference type="ARBA" id="ARBA00004651"/>
    </source>
</evidence>
<dbReference type="InterPro" id="IPR003838">
    <property type="entry name" value="ABC3_permease_C"/>
</dbReference>
<evidence type="ECO:0000256" key="4">
    <source>
        <dbReference type="ARBA" id="ARBA00022989"/>
    </source>
</evidence>
<dbReference type="GO" id="GO:0005886">
    <property type="term" value="C:plasma membrane"/>
    <property type="evidence" value="ECO:0007669"/>
    <property type="project" value="UniProtKB-SubCell"/>
</dbReference>
<evidence type="ECO:0000256" key="2">
    <source>
        <dbReference type="ARBA" id="ARBA00022475"/>
    </source>
</evidence>
<dbReference type="EMBL" id="FXTI01000017">
    <property type="protein sequence ID" value="SMO94562.1"/>
    <property type="molecule type" value="Genomic_DNA"/>
</dbReference>
<dbReference type="InterPro" id="IPR050250">
    <property type="entry name" value="Macrolide_Exporter_MacB"/>
</dbReference>
<sequence>MFWKISWHNFKRKPLRSFLTLLGIAVGVASLLAVISGITTTNHFVDQQTQKSLGKSDLIIRSTDGTFSDQVLNEVKKVSGVQQALGLVQQSARIHLPGKEKAGLAARSVQLIGLSRMDSSLLPFKVIKGNPNASGLFLSKTTARLWEVKLGDLVHLEIDGKEHDVPVVAMFEDAMFLDGPNSWKSAERNHWRALLPKDTLEKMSEQKGELEVVRVQVVASEKRQRVQQALEERMKQQNESVYTEVAVADPRQNNRLYELYLLLLGLGGTGLIISCMILFQTVYTNITEREREFAAMKALGSTPEQIQGIVLREVLILSGMGTLFGTLLGILLADLLQKGIMNAFHIPLDYQLQLGTALWISVTLGILLPLLASVLPVRRASRISVTDALRNRRTDLRHRFSKRRIWMGLILLVISLFDFTLSSFVSAILGAYFLIPVAFCMILHLMCLCFKHRVEYEMALRNALRQSQRFSNMAAILMLGIALSLFMSSVINYQEKYLERDVTAVFGGHMQIWAERFFTEEDMKVLREKKGIKNVTQVKEAPVVWQSKKGLRQMSVLGVDPKWHQSHPLFTLQRVERKTPHLNAKGTILLGDYAFYEWGGKVGEKIRLQTPSGEKAFKVTGVVNTGFDSGYVGFVGRDRMKEEFGITYASRGMVTLERNQDPKAMKEALYRDEGKQLMQINTVNEEVDWQRRAYPGISLLFAGLLAVAMGMTGIGIVNLLIMSVTERIQDYESMRAIGVGRFQIYGMVIGEGAVIGVTGILVGSALGLWLIGLIALSDMENMEFFILWPQWLIICLCGAFVTLVASLIPAFRAGNVSLPPTRLE</sequence>
<dbReference type="PANTHER" id="PTHR30572">
    <property type="entry name" value="MEMBRANE COMPONENT OF TRANSPORTER-RELATED"/>
    <property type="match status" value="1"/>
</dbReference>
<feature type="transmembrane region" description="Helical" evidence="6">
    <location>
        <begin position="314"/>
        <end position="336"/>
    </location>
</feature>
<keyword evidence="3 6" id="KW-0812">Transmembrane</keyword>
<keyword evidence="2" id="KW-1003">Cell membrane</keyword>
<dbReference type="Pfam" id="PF12704">
    <property type="entry name" value="MacB_PCD"/>
    <property type="match status" value="2"/>
</dbReference>
<feature type="transmembrane region" description="Helical" evidence="6">
    <location>
        <begin position="431"/>
        <end position="450"/>
    </location>
</feature>
<feature type="domain" description="MacB-like periplasmic core" evidence="8">
    <location>
        <begin position="17"/>
        <end position="232"/>
    </location>
</feature>
<keyword evidence="5 6" id="KW-0472">Membrane</keyword>
<organism evidence="9 10">
    <name type="scientific">Melghirimyces algeriensis</name>
    <dbReference type="NCBI Taxonomy" id="910412"/>
    <lineage>
        <taxon>Bacteria</taxon>
        <taxon>Bacillati</taxon>
        <taxon>Bacillota</taxon>
        <taxon>Bacilli</taxon>
        <taxon>Bacillales</taxon>
        <taxon>Thermoactinomycetaceae</taxon>
        <taxon>Melghirimyces</taxon>
    </lineage>
</organism>
<feature type="domain" description="MacB-like periplasmic core" evidence="8">
    <location>
        <begin position="475"/>
        <end position="669"/>
    </location>
</feature>
<feature type="transmembrane region" description="Helical" evidence="6">
    <location>
        <begin position="405"/>
        <end position="425"/>
    </location>
</feature>
<evidence type="ECO:0000259" key="7">
    <source>
        <dbReference type="Pfam" id="PF02687"/>
    </source>
</evidence>
<dbReference type="InterPro" id="IPR025857">
    <property type="entry name" value="MacB_PCD"/>
</dbReference>
<feature type="transmembrane region" description="Helical" evidence="6">
    <location>
        <begin position="791"/>
        <end position="811"/>
    </location>
</feature>